<evidence type="ECO:0000256" key="1">
    <source>
        <dbReference type="ARBA" id="ARBA00023015"/>
    </source>
</evidence>
<accession>A0A1M6KVF3</accession>
<dbReference type="Pfam" id="PF04542">
    <property type="entry name" value="Sigma70_r2"/>
    <property type="match status" value="1"/>
</dbReference>
<proteinExistence type="predicted"/>
<name>A0A1M6KVF3_9FIRM</name>
<dbReference type="InterPro" id="IPR013325">
    <property type="entry name" value="RNA_pol_sigma_r2"/>
</dbReference>
<dbReference type="GO" id="GO:0016987">
    <property type="term" value="F:sigma factor activity"/>
    <property type="evidence" value="ECO:0007669"/>
    <property type="project" value="UniProtKB-KW"/>
</dbReference>
<gene>
    <name evidence="7" type="ORF">SAMN02745138_00195</name>
</gene>
<evidence type="ECO:0000313" key="7">
    <source>
        <dbReference type="EMBL" id="SHJ62863.1"/>
    </source>
</evidence>
<dbReference type="InterPro" id="IPR036388">
    <property type="entry name" value="WH-like_DNA-bd_sf"/>
</dbReference>
<dbReference type="SUPFAM" id="SSF88946">
    <property type="entry name" value="Sigma2 domain of RNA polymerase sigma factors"/>
    <property type="match status" value="1"/>
</dbReference>
<dbReference type="Gene3D" id="1.10.10.10">
    <property type="entry name" value="Winged helix-like DNA-binding domain superfamily/Winged helix DNA-binding domain"/>
    <property type="match status" value="1"/>
</dbReference>
<dbReference type="AlphaFoldDB" id="A0A1M6KVF3"/>
<evidence type="ECO:0000313" key="8">
    <source>
        <dbReference type="Proteomes" id="UP000183975"/>
    </source>
</evidence>
<dbReference type="InterPro" id="IPR013324">
    <property type="entry name" value="RNA_pol_sigma_r3/r4-like"/>
</dbReference>
<keyword evidence="2" id="KW-0731">Sigma factor</keyword>
<dbReference type="Gene3D" id="1.10.1740.10">
    <property type="match status" value="1"/>
</dbReference>
<dbReference type="InterPro" id="IPR014284">
    <property type="entry name" value="RNA_pol_sigma-70_dom"/>
</dbReference>
<dbReference type="GO" id="GO:0003677">
    <property type="term" value="F:DNA binding"/>
    <property type="evidence" value="ECO:0007669"/>
    <property type="project" value="UniProtKB-KW"/>
</dbReference>
<dbReference type="SUPFAM" id="SSF88659">
    <property type="entry name" value="Sigma3 and sigma4 domains of RNA polymerase sigma factors"/>
    <property type="match status" value="1"/>
</dbReference>
<dbReference type="OrthoDB" id="2005430at2"/>
<evidence type="ECO:0000256" key="3">
    <source>
        <dbReference type="ARBA" id="ARBA00023125"/>
    </source>
</evidence>
<dbReference type="PANTHER" id="PTHR30385">
    <property type="entry name" value="SIGMA FACTOR F FLAGELLAR"/>
    <property type="match status" value="1"/>
</dbReference>
<protein>
    <submittedName>
        <fullName evidence="7">RNA polymerase sigma factor, sigma-70 family</fullName>
    </submittedName>
</protein>
<keyword evidence="8" id="KW-1185">Reference proteome</keyword>
<keyword evidence="3" id="KW-0238">DNA-binding</keyword>
<keyword evidence="4" id="KW-0804">Transcription</keyword>
<evidence type="ECO:0000256" key="2">
    <source>
        <dbReference type="ARBA" id="ARBA00023082"/>
    </source>
</evidence>
<dbReference type="GO" id="GO:0006352">
    <property type="term" value="P:DNA-templated transcription initiation"/>
    <property type="evidence" value="ECO:0007669"/>
    <property type="project" value="InterPro"/>
</dbReference>
<dbReference type="Proteomes" id="UP000183975">
    <property type="component" value="Unassembled WGS sequence"/>
</dbReference>
<evidence type="ECO:0000259" key="6">
    <source>
        <dbReference type="Pfam" id="PF08281"/>
    </source>
</evidence>
<dbReference type="InterPro" id="IPR013249">
    <property type="entry name" value="RNA_pol_sigma70_r4_t2"/>
</dbReference>
<feature type="domain" description="RNA polymerase sigma factor 70 region 4 type 2" evidence="6">
    <location>
        <begin position="149"/>
        <end position="186"/>
    </location>
</feature>
<evidence type="ECO:0000256" key="4">
    <source>
        <dbReference type="ARBA" id="ARBA00023163"/>
    </source>
</evidence>
<dbReference type="InterPro" id="IPR007627">
    <property type="entry name" value="RNA_pol_sigma70_r2"/>
</dbReference>
<keyword evidence="1" id="KW-0805">Transcription regulation</keyword>
<dbReference type="RefSeq" id="WP_072848121.1">
    <property type="nucleotide sequence ID" value="NZ_FRAH01000004.1"/>
</dbReference>
<reference evidence="7 8" key="1">
    <citation type="submission" date="2016-11" db="EMBL/GenBank/DDBJ databases">
        <authorList>
            <person name="Jaros S."/>
            <person name="Januszkiewicz K."/>
            <person name="Wedrychowicz H."/>
        </authorList>
    </citation>
    <scope>NUCLEOTIDE SEQUENCE [LARGE SCALE GENOMIC DNA]</scope>
    <source>
        <strain evidence="7 8">DSM 14214</strain>
    </source>
</reference>
<dbReference type="EMBL" id="FRAH01000004">
    <property type="protein sequence ID" value="SHJ62863.1"/>
    <property type="molecule type" value="Genomic_DNA"/>
</dbReference>
<dbReference type="NCBIfam" id="TIGR02937">
    <property type="entry name" value="sigma70-ECF"/>
    <property type="match status" value="1"/>
</dbReference>
<dbReference type="Pfam" id="PF08281">
    <property type="entry name" value="Sigma70_r4_2"/>
    <property type="match status" value="1"/>
</dbReference>
<evidence type="ECO:0000259" key="5">
    <source>
        <dbReference type="Pfam" id="PF04542"/>
    </source>
</evidence>
<feature type="domain" description="RNA polymerase sigma-70 region 2" evidence="5">
    <location>
        <begin position="45"/>
        <end position="89"/>
    </location>
</feature>
<sequence>MTNEEAAKRIKQGDKAAEVTLWQNVLGIIRIYAYRWCRAKAVLCARAGVTLEDLIQEGYFAMLEAVSAYDETKGYMFNTYIKYHLHNAFRGACGVRTSRRVILNEAASLDRQIKDSEDEKGTLYELIPDKHNSIEEAEERLYMEQLRADVRACVEELPEGERMAVNYYFYQGYNYAQMAAVLGCKPAKGRGIVNNAVRSMSRTERGKRLSQYIEHKNLKGL</sequence>
<organism evidence="7 8">
    <name type="scientific">Anaerotignum lactatifermentans DSM 14214</name>
    <dbReference type="NCBI Taxonomy" id="1121323"/>
    <lineage>
        <taxon>Bacteria</taxon>
        <taxon>Bacillati</taxon>
        <taxon>Bacillota</taxon>
        <taxon>Clostridia</taxon>
        <taxon>Lachnospirales</taxon>
        <taxon>Anaerotignaceae</taxon>
        <taxon>Anaerotignum</taxon>
    </lineage>
</organism>